<dbReference type="PANTHER" id="PTHR36932:SF1">
    <property type="entry name" value="CAPSULAR POLYSACCHARIDE BIOSYNTHESIS PROTEIN"/>
    <property type="match status" value="1"/>
</dbReference>
<keyword evidence="3" id="KW-1185">Reference proteome</keyword>
<evidence type="ECO:0000313" key="2">
    <source>
        <dbReference type="EMBL" id="PTE16104.1"/>
    </source>
</evidence>
<sequence length="434" mass="47702">MTAIWPAVAGFAGTLWASRAGQGRARFEAWQKRQLDRWLARDLPRVAFYADAPRRLHDLPVIDKAMVMARFQDFNRGGITAEQGWQAFAGPGRIGAVSIGASTGTSGNRMLYAVTPEEQARWVGTMLAKTVPGFLWQPERVAVILPQASALYDSAGRTRRLKLQFFDLGQGVESWADRLAAFAPTCVIAPPRVLRRLAELPLPLSPRRLYSGAETLDPIDRAVIEARFSLPLGQIYMATEGLFAVTCPQGRLHLAEDSVHFEFLPVGDGLVTPLITGFRRRFQIMARYRMNDLLRLSPHACPCGSPLRVVEEVVGRMDDSFTFDRADGTAVLVTPDVLRNAVLDAARDITDFRIWREARDGLVLILPPEVPAPSAQAARAALQAQTARRGLAVTVSLRRAPLGFDPGRKLRRVENRWPAGGGQPALPSASNSLP</sequence>
<evidence type="ECO:0000313" key="3">
    <source>
        <dbReference type="Proteomes" id="UP000241362"/>
    </source>
</evidence>
<name>A0A2T4JDW4_FUSBL</name>
<dbReference type="PANTHER" id="PTHR36932">
    <property type="entry name" value="CAPSULAR POLYSACCHARIDE BIOSYNTHESIS PROTEIN"/>
    <property type="match status" value="1"/>
</dbReference>
<dbReference type="Proteomes" id="UP000241362">
    <property type="component" value="Unassembled WGS sequence"/>
</dbReference>
<dbReference type="AlphaFoldDB" id="A0A2T4JDW4"/>
<comment type="caution">
    <text evidence="2">The sequence shown here is derived from an EMBL/GenBank/DDBJ whole genome shotgun (WGS) entry which is preliminary data.</text>
</comment>
<dbReference type="InterPro" id="IPR053158">
    <property type="entry name" value="CapK_Type1_Caps_Biosynth"/>
</dbReference>
<organism evidence="2 3">
    <name type="scientific">Fuscovulum blasticum DSM 2131</name>
    <dbReference type="NCBI Taxonomy" id="1188250"/>
    <lineage>
        <taxon>Bacteria</taxon>
        <taxon>Pseudomonadati</taxon>
        <taxon>Pseudomonadota</taxon>
        <taxon>Alphaproteobacteria</taxon>
        <taxon>Rhodobacterales</taxon>
        <taxon>Paracoccaceae</taxon>
        <taxon>Pseudogemmobacter</taxon>
    </lineage>
</organism>
<feature type="region of interest" description="Disordered" evidence="1">
    <location>
        <begin position="413"/>
        <end position="434"/>
    </location>
</feature>
<dbReference type="Gene3D" id="3.40.50.12780">
    <property type="entry name" value="N-terminal domain of ligase-like"/>
    <property type="match status" value="1"/>
</dbReference>
<gene>
    <name evidence="2" type="ORF">C5F44_03530</name>
</gene>
<reference evidence="2 3" key="1">
    <citation type="submission" date="2018-03" db="EMBL/GenBank/DDBJ databases">
        <title>Rhodobacter blasticus.</title>
        <authorList>
            <person name="Meyer T.E."/>
            <person name="Miller S."/>
            <person name="Lodha T."/>
            <person name="Gandham S."/>
            <person name="Chintalapati S."/>
            <person name="Chintalapati V.R."/>
        </authorList>
    </citation>
    <scope>NUCLEOTIDE SEQUENCE [LARGE SCALE GENOMIC DNA]</scope>
    <source>
        <strain evidence="2 3">DSM 2131</strain>
    </source>
</reference>
<dbReference type="EMBL" id="PZKE01000002">
    <property type="protein sequence ID" value="PTE16104.1"/>
    <property type="molecule type" value="Genomic_DNA"/>
</dbReference>
<evidence type="ECO:0000256" key="1">
    <source>
        <dbReference type="SAM" id="MobiDB-lite"/>
    </source>
</evidence>
<accession>A0A2T4JDW4</accession>
<protein>
    <submittedName>
        <fullName evidence="2">CoF synthetase</fullName>
    </submittedName>
</protein>
<dbReference type="SUPFAM" id="SSF56801">
    <property type="entry name" value="Acetyl-CoA synthetase-like"/>
    <property type="match status" value="1"/>
</dbReference>
<proteinExistence type="predicted"/>
<dbReference type="InterPro" id="IPR042099">
    <property type="entry name" value="ANL_N_sf"/>
</dbReference>
<dbReference type="RefSeq" id="WP_107672112.1">
    <property type="nucleotide sequence ID" value="NZ_PZKE01000002.1"/>
</dbReference>